<protein>
    <submittedName>
        <fullName evidence="2">Uncharacterized protein</fullName>
    </submittedName>
</protein>
<dbReference type="Proteomes" id="UP000005239">
    <property type="component" value="Unassembled WGS sequence"/>
</dbReference>
<reference evidence="3" key="1">
    <citation type="journal article" date="2008" name="Nat. Genet.">
        <title>The Pristionchus pacificus genome provides a unique perspective on nematode lifestyle and parasitism.</title>
        <authorList>
            <person name="Dieterich C."/>
            <person name="Clifton S.W."/>
            <person name="Schuster L.N."/>
            <person name="Chinwalla A."/>
            <person name="Delehaunty K."/>
            <person name="Dinkelacker I."/>
            <person name="Fulton L."/>
            <person name="Fulton R."/>
            <person name="Godfrey J."/>
            <person name="Minx P."/>
            <person name="Mitreva M."/>
            <person name="Roeseler W."/>
            <person name="Tian H."/>
            <person name="Witte H."/>
            <person name="Yang S.P."/>
            <person name="Wilson R.K."/>
            <person name="Sommer R.J."/>
        </authorList>
    </citation>
    <scope>NUCLEOTIDE SEQUENCE [LARGE SCALE GENOMIC DNA]</scope>
    <source>
        <strain evidence="3">PS312</strain>
    </source>
</reference>
<evidence type="ECO:0000256" key="1">
    <source>
        <dbReference type="SAM" id="MobiDB-lite"/>
    </source>
</evidence>
<proteinExistence type="predicted"/>
<evidence type="ECO:0000313" key="3">
    <source>
        <dbReference type="Proteomes" id="UP000005239"/>
    </source>
</evidence>
<dbReference type="EnsemblMetazoa" id="PPA34355.1">
    <property type="protein sequence ID" value="PPA34355.1"/>
    <property type="gene ID" value="WBGene00272724"/>
</dbReference>
<reference evidence="2" key="2">
    <citation type="submission" date="2022-06" db="UniProtKB">
        <authorList>
            <consortium name="EnsemblMetazoa"/>
        </authorList>
    </citation>
    <scope>IDENTIFICATION</scope>
    <source>
        <strain evidence="2">PS312</strain>
    </source>
</reference>
<keyword evidence="3" id="KW-1185">Reference proteome</keyword>
<gene>
    <name evidence="2" type="primary">WBGene00272724</name>
</gene>
<organism evidence="2 3">
    <name type="scientific">Pristionchus pacificus</name>
    <name type="common">Parasitic nematode worm</name>
    <dbReference type="NCBI Taxonomy" id="54126"/>
    <lineage>
        <taxon>Eukaryota</taxon>
        <taxon>Metazoa</taxon>
        <taxon>Ecdysozoa</taxon>
        <taxon>Nematoda</taxon>
        <taxon>Chromadorea</taxon>
        <taxon>Rhabditida</taxon>
        <taxon>Rhabditina</taxon>
        <taxon>Diplogasteromorpha</taxon>
        <taxon>Diplogasteroidea</taxon>
        <taxon>Neodiplogasteridae</taxon>
        <taxon>Pristionchus</taxon>
    </lineage>
</organism>
<evidence type="ECO:0000313" key="2">
    <source>
        <dbReference type="EnsemblMetazoa" id="PPA34355.1"/>
    </source>
</evidence>
<accession>A0A2A6D340</accession>
<name>A0A2A6D340_PRIPA</name>
<accession>A0A8R1YN40</accession>
<dbReference type="AlphaFoldDB" id="A0A2A6D340"/>
<sequence>MPHVKQAKTLDADKSDDSDNPLRLEGVVEEELGGVQLGSPGAGLDEAPPLSPLLRLNFGPFFLRLAL</sequence>
<feature type="region of interest" description="Disordered" evidence="1">
    <location>
        <begin position="1"/>
        <end position="21"/>
    </location>
</feature>
<feature type="compositionally biased region" description="Basic and acidic residues" evidence="1">
    <location>
        <begin position="8"/>
        <end position="21"/>
    </location>
</feature>